<reference evidence="1 2" key="1">
    <citation type="journal article" date="2024" name="IMA Fungus">
        <title>IMA Genome - F19 : A genome assembly and annotation guide to empower mycologists, including annotated draft genome sequences of Ceratocystis pirilliformis, Diaporthe australafricana, Fusarium ophioides, Paecilomyces lecythidis, and Sporothrix stenoceras.</title>
        <authorList>
            <person name="Aylward J."/>
            <person name="Wilson A.M."/>
            <person name="Visagie C.M."/>
            <person name="Spraker J."/>
            <person name="Barnes I."/>
            <person name="Buitendag C."/>
            <person name="Ceriani C."/>
            <person name="Del Mar Angel L."/>
            <person name="du Plessis D."/>
            <person name="Fuchs T."/>
            <person name="Gasser K."/>
            <person name="Kramer D."/>
            <person name="Li W."/>
            <person name="Munsamy K."/>
            <person name="Piso A."/>
            <person name="Price J.L."/>
            <person name="Sonnekus B."/>
            <person name="Thomas C."/>
            <person name="van der Nest A."/>
            <person name="van Dijk A."/>
            <person name="van Heerden A."/>
            <person name="van Vuuren N."/>
            <person name="Yilmaz N."/>
            <person name="Duong T.A."/>
            <person name="van der Merwe N.A."/>
            <person name="Wingfield M.J."/>
            <person name="Wingfield B.D."/>
        </authorList>
    </citation>
    <scope>NUCLEOTIDE SEQUENCE [LARGE SCALE GENOMIC DNA]</scope>
    <source>
        <strain evidence="1 2">CMW 18300</strain>
    </source>
</reference>
<evidence type="ECO:0000313" key="2">
    <source>
        <dbReference type="Proteomes" id="UP001583177"/>
    </source>
</evidence>
<organism evidence="1 2">
    <name type="scientific">Diaporthe australafricana</name>
    <dbReference type="NCBI Taxonomy" id="127596"/>
    <lineage>
        <taxon>Eukaryota</taxon>
        <taxon>Fungi</taxon>
        <taxon>Dikarya</taxon>
        <taxon>Ascomycota</taxon>
        <taxon>Pezizomycotina</taxon>
        <taxon>Sordariomycetes</taxon>
        <taxon>Sordariomycetidae</taxon>
        <taxon>Diaporthales</taxon>
        <taxon>Diaporthaceae</taxon>
        <taxon>Diaporthe</taxon>
    </lineage>
</organism>
<accession>A0ABR3W192</accession>
<protein>
    <submittedName>
        <fullName evidence="1">Uncharacterized protein</fullName>
    </submittedName>
</protein>
<proteinExistence type="predicted"/>
<dbReference type="Proteomes" id="UP001583177">
    <property type="component" value="Unassembled WGS sequence"/>
</dbReference>
<keyword evidence="2" id="KW-1185">Reference proteome</keyword>
<dbReference type="EMBL" id="JAWRVE010000184">
    <property type="protein sequence ID" value="KAL1850661.1"/>
    <property type="molecule type" value="Genomic_DNA"/>
</dbReference>
<comment type="caution">
    <text evidence="1">The sequence shown here is derived from an EMBL/GenBank/DDBJ whole genome shotgun (WGS) entry which is preliminary data.</text>
</comment>
<name>A0ABR3W192_9PEZI</name>
<sequence length="91" mass="11035">MDEGYTNNQQFDGERFGAVEWDADIPVNSHGYTRWLNQLFRGFKWDGAQRCEHQRRHSSFSIVTQHVIQWQRFTFNEIPDKSCCWFRIYVD</sequence>
<evidence type="ECO:0000313" key="1">
    <source>
        <dbReference type="EMBL" id="KAL1850661.1"/>
    </source>
</evidence>
<gene>
    <name evidence="1" type="ORF">Daus18300_012872</name>
</gene>